<dbReference type="NCBIfam" id="TIGR03016">
    <property type="entry name" value="pepcterm_hypo_1"/>
    <property type="match status" value="1"/>
</dbReference>
<evidence type="ECO:0000313" key="3">
    <source>
        <dbReference type="Proteomes" id="UP001501169"/>
    </source>
</evidence>
<gene>
    <name evidence="2" type="ORF">GCM10009098_35320</name>
</gene>
<dbReference type="EMBL" id="BAAAEO010000006">
    <property type="protein sequence ID" value="GAA0564116.1"/>
    <property type="molecule type" value="Genomic_DNA"/>
</dbReference>
<dbReference type="Proteomes" id="UP001501169">
    <property type="component" value="Unassembled WGS sequence"/>
</dbReference>
<comment type="caution">
    <text evidence="2">The sequence shown here is derived from an EMBL/GenBank/DDBJ whole genome shotgun (WGS) entry which is preliminary data.</text>
</comment>
<reference evidence="2 3" key="1">
    <citation type="journal article" date="2019" name="Int. J. Syst. Evol. Microbiol.">
        <title>The Global Catalogue of Microorganisms (GCM) 10K type strain sequencing project: providing services to taxonomists for standard genome sequencing and annotation.</title>
        <authorList>
            <consortium name="The Broad Institute Genomics Platform"/>
            <consortium name="The Broad Institute Genome Sequencing Center for Infectious Disease"/>
            <person name="Wu L."/>
            <person name="Ma J."/>
        </authorList>
    </citation>
    <scope>NUCLEOTIDE SEQUENCE [LARGE SCALE GENOMIC DNA]</scope>
    <source>
        <strain evidence="2 3">JCM 14331</strain>
    </source>
</reference>
<name>A0ABN1ED31_9GAMM</name>
<evidence type="ECO:0008006" key="4">
    <source>
        <dbReference type="Google" id="ProtNLM"/>
    </source>
</evidence>
<dbReference type="InterPro" id="IPR018759">
    <property type="entry name" value="BBP2_2"/>
</dbReference>
<accession>A0ABN1ED31</accession>
<feature type="signal peptide" evidence="1">
    <location>
        <begin position="1"/>
        <end position="26"/>
    </location>
</feature>
<feature type="chain" id="PRO_5045355583" description="TIGR03016 family PEP-CTERM system-associated outer membrane protein" evidence="1">
    <location>
        <begin position="27"/>
        <end position="531"/>
    </location>
</feature>
<organism evidence="2 3">
    <name type="scientific">Rheinheimera aquimaris</name>
    <dbReference type="NCBI Taxonomy" id="412437"/>
    <lineage>
        <taxon>Bacteria</taxon>
        <taxon>Pseudomonadati</taxon>
        <taxon>Pseudomonadota</taxon>
        <taxon>Gammaproteobacteria</taxon>
        <taxon>Chromatiales</taxon>
        <taxon>Chromatiaceae</taxon>
        <taxon>Rheinheimera</taxon>
    </lineage>
</organism>
<keyword evidence="1" id="KW-0732">Signal</keyword>
<evidence type="ECO:0000313" key="2">
    <source>
        <dbReference type="EMBL" id="GAA0564116.1"/>
    </source>
</evidence>
<evidence type="ECO:0000256" key="1">
    <source>
        <dbReference type="SAM" id="SignalP"/>
    </source>
</evidence>
<dbReference type="SUPFAM" id="SSF56935">
    <property type="entry name" value="Porins"/>
    <property type="match status" value="1"/>
</dbReference>
<protein>
    <recommendedName>
        <fullName evidence="4">TIGR03016 family PEP-CTERM system-associated outer membrane protein</fullName>
    </recommendedName>
</protein>
<dbReference type="InterPro" id="IPR017467">
    <property type="entry name" value="CHP03016_PEP-CTERM"/>
</dbReference>
<keyword evidence="3" id="KW-1185">Reference proteome</keyword>
<proteinExistence type="predicted"/>
<dbReference type="Pfam" id="PF10082">
    <property type="entry name" value="BBP2_2"/>
    <property type="match status" value="1"/>
</dbReference>
<sequence>MVVPKQPLRVWPTVVACCLLGNIAYAGDWQLNPGIIADSYLYQLKQQDYASWDEGAALALSPNVELLFNSKHLQTALDWRQKHIFYDDKQRDDRSLDYINFNNRLSAFDNRLSWTVNGSESYRIRNSQRGIFADEITGFSDLSKTRNLGTSLAVRTAPHRDTQSALSLTARKIDSERPDNDDALGNFSNEFYAADFAIGKRRRDSTFYWQFNSRYSESARDAGNDLTSENADLTVGVPVLRKLAWISRARYENNDLFTNYTNKFRSVGTGLEYRFGNVSYVNATYNWYRQQQLLEEEDSYWAFDMLLAPTRRTSLQVTVDRRYYGRSVEVAGSYRLQRLSARLTYNERVTVTNGLDQIFNDLGLFVCPGAFSDITDCFVPPSANYQLLPGESLQNFIETDIEISENVVLRKGGSFSLAYDRNRLTLGLNLRRTEDEYVESNRLNKTKGASLNASWRLTPLMTLTSEINFYEIEYSLEDRKDQNLQFKGGLKVELNEHSDVSVNLRRVERDSNQQQFDLQENRVWFSYEYQF</sequence>